<dbReference type="HOGENOM" id="CLU_166189_0_0_10"/>
<dbReference type="PATRIC" id="fig|1379870.5.peg.2469"/>
<keyword evidence="2" id="KW-1185">Reference proteome</keyword>
<protein>
    <submittedName>
        <fullName evidence="1">Uncharacterized protein</fullName>
    </submittedName>
</protein>
<dbReference type="KEGG" id="srd:SD10_11355"/>
<dbReference type="Proteomes" id="UP000033054">
    <property type="component" value="Chromosome"/>
</dbReference>
<evidence type="ECO:0000313" key="2">
    <source>
        <dbReference type="Proteomes" id="UP000033054"/>
    </source>
</evidence>
<accession>A0A0E3V7G4</accession>
<reference evidence="1 2" key="1">
    <citation type="journal article" date="2014" name="Curr. Microbiol.">
        <title>Spirosoma radiotolerans sp. nov., a gamma-radiation-resistant bacterium isolated from gamma ray-irradiated soil.</title>
        <authorList>
            <person name="Lee J.J."/>
            <person name="Srinivasan S."/>
            <person name="Lim S."/>
            <person name="Joe M."/>
            <person name="Im S."/>
            <person name="Bae S.I."/>
            <person name="Park K.R."/>
            <person name="Han J.H."/>
            <person name="Park S.H."/>
            <person name="Joo B.M."/>
            <person name="Park S.J."/>
            <person name="Kim M.K."/>
        </authorList>
    </citation>
    <scope>NUCLEOTIDE SEQUENCE [LARGE SCALE GENOMIC DNA]</scope>
    <source>
        <strain evidence="1 2">DG5A</strain>
    </source>
</reference>
<dbReference type="RefSeq" id="WP_046573903.1">
    <property type="nucleotide sequence ID" value="NZ_CP010429.1"/>
</dbReference>
<organism evidence="1 2">
    <name type="scientific">Spirosoma radiotolerans</name>
    <dbReference type="NCBI Taxonomy" id="1379870"/>
    <lineage>
        <taxon>Bacteria</taxon>
        <taxon>Pseudomonadati</taxon>
        <taxon>Bacteroidota</taxon>
        <taxon>Cytophagia</taxon>
        <taxon>Cytophagales</taxon>
        <taxon>Cytophagaceae</taxon>
        <taxon>Spirosoma</taxon>
    </lineage>
</organism>
<evidence type="ECO:0000313" key="1">
    <source>
        <dbReference type="EMBL" id="AKD55411.1"/>
    </source>
</evidence>
<dbReference type="EMBL" id="CP010429">
    <property type="protein sequence ID" value="AKD55411.1"/>
    <property type="molecule type" value="Genomic_DNA"/>
</dbReference>
<name>A0A0E3V7G4_9BACT</name>
<proteinExistence type="predicted"/>
<dbReference type="AlphaFoldDB" id="A0A0E3V7G4"/>
<gene>
    <name evidence="1" type="ORF">SD10_11355</name>
</gene>
<sequence>MILFITTKDSKNQLRSFSCWLTKLEIAFDVLSLISAGEQLVNVELIDNNKRIQLPAHVFKGAPFSTSILQLEQEWQLILSEPVN</sequence>